<name>A0AAV7KZ52_PLEWA</name>
<evidence type="ECO:0000313" key="2">
    <source>
        <dbReference type="Proteomes" id="UP001066276"/>
    </source>
</evidence>
<evidence type="ECO:0000313" key="1">
    <source>
        <dbReference type="EMBL" id="KAJ1081463.1"/>
    </source>
</evidence>
<comment type="caution">
    <text evidence="1">The sequence shown here is derived from an EMBL/GenBank/DDBJ whole genome shotgun (WGS) entry which is preliminary data.</text>
</comment>
<organism evidence="1 2">
    <name type="scientific">Pleurodeles waltl</name>
    <name type="common">Iberian ribbed newt</name>
    <dbReference type="NCBI Taxonomy" id="8319"/>
    <lineage>
        <taxon>Eukaryota</taxon>
        <taxon>Metazoa</taxon>
        <taxon>Chordata</taxon>
        <taxon>Craniata</taxon>
        <taxon>Vertebrata</taxon>
        <taxon>Euteleostomi</taxon>
        <taxon>Amphibia</taxon>
        <taxon>Batrachia</taxon>
        <taxon>Caudata</taxon>
        <taxon>Salamandroidea</taxon>
        <taxon>Salamandridae</taxon>
        <taxon>Pleurodelinae</taxon>
        <taxon>Pleurodeles</taxon>
    </lineage>
</organism>
<gene>
    <name evidence="1" type="ORF">NDU88_001645</name>
</gene>
<dbReference type="EMBL" id="JANPWB010000016">
    <property type="protein sequence ID" value="KAJ1081463.1"/>
    <property type="molecule type" value="Genomic_DNA"/>
</dbReference>
<protein>
    <submittedName>
        <fullName evidence="1">Uncharacterized protein</fullName>
    </submittedName>
</protein>
<keyword evidence="2" id="KW-1185">Reference proteome</keyword>
<dbReference type="Proteomes" id="UP001066276">
    <property type="component" value="Chromosome 12"/>
</dbReference>
<sequence>MWDPPSSPRPQRQYSPLREETSFIIVPDDVRFRIFPRQQEPNNALNTRRWRAGFSGRAGSVLRQPRAPAILESGSPAGFFAFHGSKAQMLPVQPRS</sequence>
<dbReference type="AlphaFoldDB" id="A0AAV7KZ52"/>
<reference evidence="1" key="1">
    <citation type="journal article" date="2022" name="bioRxiv">
        <title>Sequencing and chromosome-scale assembly of the giantPleurodeles waltlgenome.</title>
        <authorList>
            <person name="Brown T."/>
            <person name="Elewa A."/>
            <person name="Iarovenko S."/>
            <person name="Subramanian E."/>
            <person name="Araus A.J."/>
            <person name="Petzold A."/>
            <person name="Susuki M."/>
            <person name="Suzuki K.-i.T."/>
            <person name="Hayashi T."/>
            <person name="Toyoda A."/>
            <person name="Oliveira C."/>
            <person name="Osipova E."/>
            <person name="Leigh N.D."/>
            <person name="Simon A."/>
            <person name="Yun M.H."/>
        </authorList>
    </citation>
    <scope>NUCLEOTIDE SEQUENCE</scope>
    <source>
        <strain evidence="1">20211129_DDA</strain>
        <tissue evidence="1">Liver</tissue>
    </source>
</reference>
<proteinExistence type="predicted"/>
<accession>A0AAV7KZ52</accession>